<evidence type="ECO:0000313" key="6">
    <source>
        <dbReference type="Proteomes" id="UP000199413"/>
    </source>
</evidence>
<dbReference type="OrthoDB" id="9802039at2"/>
<sequence>MRIGELAAATGTTTKTLRFYEDSGLLRPAGRTATGYREYTEEAIARLDFIRRGRAAGLTLAQIRDVLAVRDRGQAPCQHVEDLLAARLRDLDAQIADLRALRDTVAELHAAASTPDPGSCHPEQVCRYL</sequence>
<dbReference type="GO" id="GO:0003700">
    <property type="term" value="F:DNA-binding transcription factor activity"/>
    <property type="evidence" value="ECO:0007669"/>
    <property type="project" value="InterPro"/>
</dbReference>
<dbReference type="AlphaFoldDB" id="A0A1C6SS79"/>
<evidence type="ECO:0000313" key="5">
    <source>
        <dbReference type="EMBL" id="SCL32005.1"/>
    </source>
</evidence>
<dbReference type="InterPro" id="IPR047057">
    <property type="entry name" value="MerR_fam"/>
</dbReference>
<dbReference type="PROSITE" id="PS50937">
    <property type="entry name" value="HTH_MERR_2"/>
    <property type="match status" value="1"/>
</dbReference>
<proteinExistence type="predicted"/>
<dbReference type="Proteomes" id="UP000199413">
    <property type="component" value="Unassembled WGS sequence"/>
</dbReference>
<dbReference type="SMART" id="SM00422">
    <property type="entry name" value="HTH_MERR"/>
    <property type="match status" value="1"/>
</dbReference>
<protein>
    <submittedName>
        <fullName evidence="5">DNA-binding transcriptional regulator, MerR family</fullName>
    </submittedName>
</protein>
<evidence type="ECO:0000256" key="3">
    <source>
        <dbReference type="ARBA" id="ARBA00023163"/>
    </source>
</evidence>
<dbReference type="InterPro" id="IPR000551">
    <property type="entry name" value="MerR-type_HTH_dom"/>
</dbReference>
<keyword evidence="6" id="KW-1185">Reference proteome</keyword>
<keyword evidence="2 5" id="KW-0238">DNA-binding</keyword>
<dbReference type="Gene3D" id="1.10.1660.10">
    <property type="match status" value="1"/>
</dbReference>
<name>A0A1C6SS79_9ACTN</name>
<dbReference type="SUPFAM" id="SSF46955">
    <property type="entry name" value="Putative DNA-binding domain"/>
    <property type="match status" value="1"/>
</dbReference>
<reference evidence="6" key="1">
    <citation type="submission" date="2016-06" db="EMBL/GenBank/DDBJ databases">
        <authorList>
            <person name="Varghese N."/>
            <person name="Submissions Spin"/>
        </authorList>
    </citation>
    <scope>NUCLEOTIDE SEQUENCE [LARGE SCALE GENOMIC DNA]</scope>
    <source>
        <strain evidence="6">DSM 45431</strain>
    </source>
</reference>
<dbReference type="EMBL" id="FMHV01000002">
    <property type="protein sequence ID" value="SCL32005.1"/>
    <property type="molecule type" value="Genomic_DNA"/>
</dbReference>
<accession>A0A1C6SS79</accession>
<dbReference type="RefSeq" id="WP_091343893.1">
    <property type="nucleotide sequence ID" value="NZ_FMHV01000002.1"/>
</dbReference>
<evidence type="ECO:0000256" key="1">
    <source>
        <dbReference type="ARBA" id="ARBA00023015"/>
    </source>
</evidence>
<dbReference type="GO" id="GO:0003677">
    <property type="term" value="F:DNA binding"/>
    <property type="evidence" value="ECO:0007669"/>
    <property type="project" value="UniProtKB-KW"/>
</dbReference>
<keyword evidence="3" id="KW-0804">Transcription</keyword>
<organism evidence="5 6">
    <name type="scientific">Micromonospora rhizosphaerae</name>
    <dbReference type="NCBI Taxonomy" id="568872"/>
    <lineage>
        <taxon>Bacteria</taxon>
        <taxon>Bacillati</taxon>
        <taxon>Actinomycetota</taxon>
        <taxon>Actinomycetes</taxon>
        <taxon>Micromonosporales</taxon>
        <taxon>Micromonosporaceae</taxon>
        <taxon>Micromonospora</taxon>
    </lineage>
</organism>
<dbReference type="PRINTS" id="PR00040">
    <property type="entry name" value="HTHMERR"/>
</dbReference>
<gene>
    <name evidence="5" type="ORF">GA0070624_4380</name>
</gene>
<evidence type="ECO:0000256" key="2">
    <source>
        <dbReference type="ARBA" id="ARBA00023125"/>
    </source>
</evidence>
<feature type="domain" description="HTH merR-type" evidence="4">
    <location>
        <begin position="1"/>
        <end position="69"/>
    </location>
</feature>
<dbReference type="CDD" id="cd04770">
    <property type="entry name" value="HTH_HMRTR"/>
    <property type="match status" value="1"/>
</dbReference>
<dbReference type="PANTHER" id="PTHR30204:SF94">
    <property type="entry name" value="HEAVY METAL-DEPENDENT TRANSCRIPTIONAL REGULATOR HI_0293-RELATED"/>
    <property type="match status" value="1"/>
</dbReference>
<dbReference type="Pfam" id="PF13411">
    <property type="entry name" value="MerR_1"/>
    <property type="match status" value="1"/>
</dbReference>
<evidence type="ECO:0000259" key="4">
    <source>
        <dbReference type="PROSITE" id="PS50937"/>
    </source>
</evidence>
<dbReference type="STRING" id="568872.GA0070624_4380"/>
<dbReference type="InterPro" id="IPR009061">
    <property type="entry name" value="DNA-bd_dom_put_sf"/>
</dbReference>
<keyword evidence="1" id="KW-0805">Transcription regulation</keyword>
<dbReference type="PANTHER" id="PTHR30204">
    <property type="entry name" value="REDOX-CYCLING DRUG-SENSING TRANSCRIPTIONAL ACTIVATOR SOXR"/>
    <property type="match status" value="1"/>
</dbReference>